<evidence type="ECO:0000256" key="1">
    <source>
        <dbReference type="SAM" id="MobiDB-lite"/>
    </source>
</evidence>
<feature type="domain" description="DUF3475" evidence="3">
    <location>
        <begin position="150"/>
        <end position="206"/>
    </location>
</feature>
<comment type="caution">
    <text evidence="4">The sequence shown here is derived from an EMBL/GenBank/DDBJ whole genome shotgun (WGS) entry which is preliminary data.</text>
</comment>
<dbReference type="PANTHER" id="PTHR31730">
    <property type="entry name" value="OS01G0873900 PROTEIN"/>
    <property type="match status" value="1"/>
</dbReference>
<evidence type="ECO:0000313" key="5">
    <source>
        <dbReference type="Proteomes" id="UP000796880"/>
    </source>
</evidence>
<feature type="compositionally biased region" description="Polar residues" evidence="1">
    <location>
        <begin position="27"/>
        <end position="39"/>
    </location>
</feature>
<evidence type="ECO:0000259" key="2">
    <source>
        <dbReference type="Pfam" id="PF05003"/>
    </source>
</evidence>
<feature type="compositionally biased region" description="Low complexity" evidence="1">
    <location>
        <begin position="594"/>
        <end position="606"/>
    </location>
</feature>
<name>A0A8K0DZY3_9ROSA</name>
<dbReference type="OrthoDB" id="2020544at2759"/>
<dbReference type="InterPro" id="IPR045021">
    <property type="entry name" value="PSI1/2/3"/>
</dbReference>
<feature type="region of interest" description="Disordered" evidence="1">
    <location>
        <begin position="564"/>
        <end position="606"/>
    </location>
</feature>
<dbReference type="Pfam" id="PF11961">
    <property type="entry name" value="DUF3475"/>
    <property type="match status" value="1"/>
</dbReference>
<gene>
    <name evidence="4" type="ORF">FNV43_RR18956</name>
</gene>
<evidence type="ECO:0000313" key="4">
    <source>
        <dbReference type="EMBL" id="KAF3440672.1"/>
    </source>
</evidence>
<accession>A0A8K0DZY3</accession>
<proteinExistence type="predicted"/>
<feature type="region of interest" description="Disordered" evidence="1">
    <location>
        <begin position="1"/>
        <end position="64"/>
    </location>
</feature>
<dbReference type="PANTHER" id="PTHR31730:SF2">
    <property type="entry name" value="PROTEIN PSK SIMULATOR 3"/>
    <property type="match status" value="1"/>
</dbReference>
<dbReference type="EMBL" id="VOIH02000008">
    <property type="protein sequence ID" value="KAF3440672.1"/>
    <property type="molecule type" value="Genomic_DNA"/>
</dbReference>
<protein>
    <submittedName>
        <fullName evidence="4">Uncharacterized protein</fullName>
    </submittedName>
</protein>
<dbReference type="InterPro" id="IPR021864">
    <property type="entry name" value="DUF3475"/>
</dbReference>
<dbReference type="InterPro" id="IPR007700">
    <property type="entry name" value="DUF668"/>
</dbReference>
<evidence type="ECO:0000259" key="3">
    <source>
        <dbReference type="Pfam" id="PF11961"/>
    </source>
</evidence>
<dbReference type="Proteomes" id="UP000796880">
    <property type="component" value="Unassembled WGS sequence"/>
</dbReference>
<keyword evidence="5" id="KW-1185">Reference proteome</keyword>
<feature type="domain" description="DUF668" evidence="2">
    <location>
        <begin position="372"/>
        <end position="457"/>
    </location>
</feature>
<reference evidence="4" key="1">
    <citation type="submission" date="2020-03" db="EMBL/GenBank/DDBJ databases">
        <title>A high-quality chromosome-level genome assembly of a woody plant with both climbing and erect habits, Rhamnella rubrinervis.</title>
        <authorList>
            <person name="Lu Z."/>
            <person name="Yang Y."/>
            <person name="Zhu X."/>
            <person name="Sun Y."/>
        </authorList>
    </citation>
    <scope>NUCLEOTIDE SEQUENCE</scope>
    <source>
        <strain evidence="4">BYM</strain>
        <tissue evidence="4">Leaf</tissue>
    </source>
</reference>
<organism evidence="4 5">
    <name type="scientific">Rhamnella rubrinervis</name>
    <dbReference type="NCBI Taxonomy" id="2594499"/>
    <lineage>
        <taxon>Eukaryota</taxon>
        <taxon>Viridiplantae</taxon>
        <taxon>Streptophyta</taxon>
        <taxon>Embryophyta</taxon>
        <taxon>Tracheophyta</taxon>
        <taxon>Spermatophyta</taxon>
        <taxon>Magnoliopsida</taxon>
        <taxon>eudicotyledons</taxon>
        <taxon>Gunneridae</taxon>
        <taxon>Pentapetalae</taxon>
        <taxon>rosids</taxon>
        <taxon>fabids</taxon>
        <taxon>Rosales</taxon>
        <taxon>Rhamnaceae</taxon>
        <taxon>rhamnoid group</taxon>
        <taxon>Rhamneae</taxon>
        <taxon>Rhamnella</taxon>
    </lineage>
</organism>
<sequence length="641" mass="71573">MGGLCSKRSSSGTVLAERNWDSDRHNSSTMVYQKSSKTVLTPPVPADSRGLTQKKQLKEEREPVQKTPVVAMAAGPFDAGNDDFYDGIPRYPRALSQKSRSVSSRIGRAGTVGFGKAVEVLDSLGSSMTNLNSGSGFVSTATIRGNEIAILSFEIANTIVKGSNLMQSLSVKSIKQLKEVVLPSKGVQHLISKDMDELLRIFAADKREELKIFSGEVVRFGNRCKDPQWHNLDRYFEKICRELSPQTPQKNLKDEAESVMQQLTSLVQYTAELYHELHALDRFEQDYLRKCQEETSIGTQKGDSIVILRTELKSQKKLVKNLKKKSLWSKSLEEVIEKLVDIVHYLHLQIHNTFSNTDGQKPVEGSANSHQRLGSAGLALHYANIVIQIDTLVARSSSMPQNTRDALYQNLPPSLKLSLRSKLQSFHVKDELTVAEIKAEMEKTLQWLVPLATNTAKAHHGFGWVGEWANTGSETNRKSAVQTDVIRIETLHHANREKTESCLLELVLWLHHLITQSMSNSDNGVTKSPSKSTALLKTNQQPKGIPNDTKSATLTFEEQEMLKDVTKKQRIPGISKSQDFDTMKTSSSKHNRLSRSSSHSPGRGSRELLSFSRFSSGIHIIDFGIDKKKALDVIDRVDSLR</sequence>
<dbReference type="GO" id="GO:0045927">
    <property type="term" value="P:positive regulation of growth"/>
    <property type="evidence" value="ECO:0007669"/>
    <property type="project" value="InterPro"/>
</dbReference>
<dbReference type="AlphaFoldDB" id="A0A8K0DZY3"/>
<dbReference type="Pfam" id="PF05003">
    <property type="entry name" value="DUF668"/>
    <property type="match status" value="1"/>
</dbReference>